<proteinExistence type="inferred from homology"/>
<dbReference type="GO" id="GO:0016757">
    <property type="term" value="F:glycosyltransferase activity"/>
    <property type="evidence" value="ECO:0007669"/>
    <property type="project" value="UniProtKB-KW"/>
</dbReference>
<dbReference type="AlphaFoldDB" id="A0A089ZQD7"/>
<dbReference type="PANTHER" id="PTHR43179">
    <property type="entry name" value="RHAMNOSYLTRANSFERASE WBBL"/>
    <property type="match status" value="1"/>
</dbReference>
<dbReference type="EMBL" id="CP009533">
    <property type="protein sequence ID" value="AIS17451.1"/>
    <property type="molecule type" value="Genomic_DNA"/>
</dbReference>
<gene>
    <name evidence="7" type="ORF">LT40_08570</name>
</gene>
<dbReference type="InterPro" id="IPR001173">
    <property type="entry name" value="Glyco_trans_2-like"/>
</dbReference>
<dbReference type="eggNOG" id="COG1216">
    <property type="taxonomic scope" value="Bacteria"/>
</dbReference>
<dbReference type="SUPFAM" id="SSF53448">
    <property type="entry name" value="Nucleotide-diphospho-sugar transferases"/>
    <property type="match status" value="1"/>
</dbReference>
<dbReference type="RefSeq" id="WP_043188826.1">
    <property type="nucleotide sequence ID" value="NZ_CP009533.1"/>
</dbReference>
<dbReference type="InterPro" id="IPR029044">
    <property type="entry name" value="Nucleotide-diphossugar_trans"/>
</dbReference>
<evidence type="ECO:0000256" key="2">
    <source>
        <dbReference type="ARBA" id="ARBA00022519"/>
    </source>
</evidence>
<feature type="domain" description="Glycosyltransferase 2-like" evidence="6">
    <location>
        <begin position="10"/>
        <end position="148"/>
    </location>
</feature>
<protein>
    <recommendedName>
        <fullName evidence="6">Glycosyltransferase 2-like domain-containing protein</fullName>
    </recommendedName>
</protein>
<evidence type="ECO:0000313" key="7">
    <source>
        <dbReference type="EMBL" id="AIS17451.1"/>
    </source>
</evidence>
<dbReference type="KEGG" id="prh:LT40_08570"/>
<dbReference type="Gene3D" id="3.90.550.10">
    <property type="entry name" value="Spore Coat Polysaccharide Biosynthesis Protein SpsA, Chain A"/>
    <property type="match status" value="1"/>
</dbReference>
<evidence type="ECO:0000256" key="4">
    <source>
        <dbReference type="ARBA" id="ARBA00022679"/>
    </source>
</evidence>
<evidence type="ECO:0000259" key="6">
    <source>
        <dbReference type="Pfam" id="PF00535"/>
    </source>
</evidence>
<dbReference type="OrthoDB" id="9771846at2"/>
<keyword evidence="5" id="KW-0812">Transmembrane</keyword>
<evidence type="ECO:0000256" key="5">
    <source>
        <dbReference type="SAM" id="Phobius"/>
    </source>
</evidence>
<keyword evidence="2" id="KW-1003">Cell membrane</keyword>
<dbReference type="HOGENOM" id="CLU_023845_4_1_6"/>
<organism evidence="7 8">
    <name type="scientific">Pseudomonas rhizosphaerae</name>
    <dbReference type="NCBI Taxonomy" id="216142"/>
    <lineage>
        <taxon>Bacteria</taxon>
        <taxon>Pseudomonadati</taxon>
        <taxon>Pseudomonadota</taxon>
        <taxon>Gammaproteobacteria</taxon>
        <taxon>Pseudomonadales</taxon>
        <taxon>Pseudomonadaceae</taxon>
        <taxon>Pseudomonas</taxon>
    </lineage>
</organism>
<keyword evidence="4" id="KW-0808">Transferase</keyword>
<dbReference type="CDD" id="cd04186">
    <property type="entry name" value="GT_2_like_c"/>
    <property type="match status" value="1"/>
</dbReference>
<keyword evidence="8" id="KW-1185">Reference proteome</keyword>
<keyword evidence="3" id="KW-0328">Glycosyltransferase</keyword>
<dbReference type="STRING" id="216142.LT40_08570"/>
<keyword evidence="5" id="KW-1133">Transmembrane helix</keyword>
<keyword evidence="5" id="KW-0472">Membrane</keyword>
<feature type="transmembrane region" description="Helical" evidence="5">
    <location>
        <begin position="271"/>
        <end position="290"/>
    </location>
</feature>
<keyword evidence="2" id="KW-0997">Cell inner membrane</keyword>
<dbReference type="PANTHER" id="PTHR43179:SF12">
    <property type="entry name" value="GALACTOFURANOSYLTRANSFERASE GLFT2"/>
    <property type="match status" value="1"/>
</dbReference>
<evidence type="ECO:0000256" key="1">
    <source>
        <dbReference type="ARBA" id="ARBA00006739"/>
    </source>
</evidence>
<sequence>MTRSNNDVCAIILNWNGADTTIDCIRALDAHCRVPVVVIDNDSKDDSVSRLKHFLSDSTGPDLHVIDERAAGSYDTPHERVLIVNEGNHGYAGGNNVGIDYAVRAGYRYIWLLNNDVTVEAGALEALRDTLEQSPKCGFSASVLVYSDRPQVVQCVGGGTLFPWLGKTKLMGKNLDRAQLATAGLPEPDYLMGASLMVRREVIEEVGMMDHRYFMYSEEVDWERRAAAVGWHGRVALNSFARHGDSGSTKGRSHMFHFYRNRAAIMYNKRFHSTACTFVSAIALGAITVLQNRSSAKNIKFGIKGITEGLAFKWR</sequence>
<name>A0A089ZQD7_9PSED</name>
<reference evidence="7 8" key="1">
    <citation type="journal article" date="2015" name="J. Biotechnol.">
        <title>Complete genome sequence of Pseudomonas rhizosphaerae IH5T (=DSM 16299T), a phosphate-solubilizing rhizobacterium for bacterial biofertilizer.</title>
        <authorList>
            <person name="Kwak Y."/>
            <person name="Jung B.K."/>
            <person name="Shin J.H."/>
        </authorList>
    </citation>
    <scope>NUCLEOTIDE SEQUENCE [LARGE SCALE GENOMIC DNA]</scope>
    <source>
        <strain evidence="7">DSM 16299</strain>
    </source>
</reference>
<dbReference type="Proteomes" id="UP000029499">
    <property type="component" value="Chromosome"/>
</dbReference>
<evidence type="ECO:0000313" key="8">
    <source>
        <dbReference type="Proteomes" id="UP000029499"/>
    </source>
</evidence>
<comment type="similarity">
    <text evidence="1">Belongs to the glycosyltransferase 2 family.</text>
</comment>
<dbReference type="Pfam" id="PF00535">
    <property type="entry name" value="Glycos_transf_2"/>
    <property type="match status" value="1"/>
</dbReference>
<accession>A0A089ZQD7</accession>
<evidence type="ECO:0000256" key="3">
    <source>
        <dbReference type="ARBA" id="ARBA00022676"/>
    </source>
</evidence>